<dbReference type="EMBL" id="BMSV01000036">
    <property type="protein sequence ID" value="GGQ34583.1"/>
    <property type="molecule type" value="Genomic_DNA"/>
</dbReference>
<accession>A0A918B5X0</accession>
<name>A0A918B5X0_9ACTN</name>
<keyword evidence="2" id="KW-1185">Reference proteome</keyword>
<evidence type="ECO:0000313" key="1">
    <source>
        <dbReference type="EMBL" id="GGQ34583.1"/>
    </source>
</evidence>
<dbReference type="AlphaFoldDB" id="A0A918B5X0"/>
<sequence>MPAPRRHLRLVAPPVVPRVLADADAAATRAEAAAKRARANADPTQAAKLKADAAVGTATGTAADAIDCSMRPHWSRISTVAQTEGRRRQVFDTMPLYRAHTGILSEKLILCCPGRCEADVAQGHLGVSTETT</sequence>
<gene>
    <name evidence="1" type="ORF">GCM10010249_60910</name>
</gene>
<evidence type="ECO:0000313" key="2">
    <source>
        <dbReference type="Proteomes" id="UP000654123"/>
    </source>
</evidence>
<dbReference type="Proteomes" id="UP000654123">
    <property type="component" value="Unassembled WGS sequence"/>
</dbReference>
<proteinExistence type="predicted"/>
<reference evidence="1" key="1">
    <citation type="journal article" date="2014" name="Int. J. Syst. Evol. Microbiol.">
        <title>Complete genome sequence of Corynebacterium casei LMG S-19264T (=DSM 44701T), isolated from a smear-ripened cheese.</title>
        <authorList>
            <consortium name="US DOE Joint Genome Institute (JGI-PGF)"/>
            <person name="Walter F."/>
            <person name="Albersmeier A."/>
            <person name="Kalinowski J."/>
            <person name="Ruckert C."/>
        </authorList>
    </citation>
    <scope>NUCLEOTIDE SEQUENCE</scope>
    <source>
        <strain evidence="1">JCM 4335</strain>
    </source>
</reference>
<organism evidence="1 2">
    <name type="scientific">Streptomyces roseolilacinus</name>
    <dbReference type="NCBI Taxonomy" id="66904"/>
    <lineage>
        <taxon>Bacteria</taxon>
        <taxon>Bacillati</taxon>
        <taxon>Actinomycetota</taxon>
        <taxon>Actinomycetes</taxon>
        <taxon>Kitasatosporales</taxon>
        <taxon>Streptomycetaceae</taxon>
        <taxon>Streptomyces</taxon>
    </lineage>
</organism>
<protein>
    <submittedName>
        <fullName evidence="1">Uncharacterized protein</fullName>
    </submittedName>
</protein>
<comment type="caution">
    <text evidence="1">The sequence shown here is derived from an EMBL/GenBank/DDBJ whole genome shotgun (WGS) entry which is preliminary data.</text>
</comment>
<reference evidence="1" key="2">
    <citation type="submission" date="2020-09" db="EMBL/GenBank/DDBJ databases">
        <authorList>
            <person name="Sun Q."/>
            <person name="Ohkuma M."/>
        </authorList>
    </citation>
    <scope>NUCLEOTIDE SEQUENCE</scope>
    <source>
        <strain evidence="1">JCM 4335</strain>
    </source>
</reference>